<sequence>MITTTTALPSSLTLSTTAAASTVQPSTSSAGMSLLKCPAMLLQQNQQKPVMRVSPFLMSSPDVSSSVQGTIVSPSVMPVSATTKLSDSSSVKTPRKPMKKSELFLESLYNKKMERRQHILALMSRLNQMRCDASPVCGSDTHQSVNFTCILDSSNSCSSAPNTSVINLESWRNNGYVNCLFAQNRQLNHSHPDIYWRESTHLQQFVHSPVEWLDELKDVLSRFVFVTPSVISPAVSLRVSHPNQSASLQLDWMESRLRPAIVEKSSMLHPVQSRTLVTFPDLRLIQYDCGKLQTLDLLLRQLKSGQHRVLIFTQMTKMLDVLEAFLNFHGHRYLRLDGTTKVEQRQYLMDRFNADPRIFCFILSTRSGGIGVNLTGADTVVFYDSDWNPTMDAQAQDRCHRIGQTRDVHIYRLVSEMTVEENILKKANQKRLLGDLAIEGGNFTTAFFKEQTINDLFAEPSGLESLVEAREREREEKEKAREEKEKARVEKENEEKERKEKEESKKEAAILSQFEQALCKAEDETDAEAATQLQAEQKAELAEFDENIPWDEREAEMRKDDDDISKVEIELAMLDKELTPIERYAVTVMEAQLEPETAEELKMAEEDIENSKKDWELARLKALKEEEERRAELEEDEMLYIYSRNESQMFISDVDGVEMPMWCPPTPPQDDNDVYIDETLCFLYESRVMPEQSLPPVYVPKAHKKPKLESITTRKQKQRKEEQPRVPRSLFDKPKEVVMKQRRDAKMQRLRQNLQVPAKMIAGRTPLSQQQQQQQPPLTPIIAKPEPDPNYPEWLVHEEWALLEAVQNIQKLNPDLLVDNPAQIVNWDFVSDFVSVVGRSFRSAKHCRYQYEYVVLPREDGKIIYNMKQKKTPKSIYKTKNTRPQRTEQLYSQEGLKNFSQLFDIRFAAMMEIGAKRPAAMRQTIVNPAVKPAKHAAILADQGINYDIPMLPSQLAARRAERIAQDKKKQQQQQQQLQQQQAAAAQAQGVAANSAIVEAQAVAQRAIQAGIVTPGVTPTIQGQQLTSVVSVTPTTVITNQMPKVAVGPGLTAVSIARTLGAATGNIIVNAPAGLQSGPFAAINKRMSQAAGLSSTIAVSANLTPAIRGQRPATVGTPTITMQDLEVTVGAAGTSTAITVAAQAAAATRTALQTTVTSSALAAGQKLAAMTATGTAAIQPHLVQAARSLTPHQINILRQNQSIIRTQTATGLQQLRAQKLLTTEQMRAQQLKHPNQKVTMQQLLVPMRGGQVNTVHKLSSLANYPQSILQGKQGLLRATTKMTEEQLQALRMRSQIQAQPGKQLQTAQIIQGQVTSVGQSAASTSQTPIALVKSVSASPVVTVPVTNQTAGIGVPQQRAIVTSRAATVSQIQQQQRMQLLHQQRKAGTQQKVGDSHWQGRPTDPTSHSSKPQDYWWQPCLTSDWLSK</sequence>
<dbReference type="SUPFAM" id="SSF52540">
    <property type="entry name" value="P-loop containing nucleoside triphosphate hydrolases"/>
    <property type="match status" value="1"/>
</dbReference>
<dbReference type="InterPro" id="IPR049730">
    <property type="entry name" value="SNF2/RAD54-like_C"/>
</dbReference>
<feature type="region of interest" description="Disordered" evidence="10">
    <location>
        <begin position="1379"/>
        <end position="1412"/>
    </location>
</feature>
<accession>A0A0B7BEW9</accession>
<name>A0A0B7BEW9_9EUPU</name>
<evidence type="ECO:0000256" key="5">
    <source>
        <dbReference type="ARBA" id="ARBA00022806"/>
    </source>
</evidence>
<dbReference type="EMBL" id="HACG01043983">
    <property type="protein sequence ID" value="CEK90848.1"/>
    <property type="molecule type" value="Transcribed_RNA"/>
</dbReference>
<evidence type="ECO:0000256" key="9">
    <source>
        <dbReference type="SAM" id="Coils"/>
    </source>
</evidence>
<evidence type="ECO:0000256" key="7">
    <source>
        <dbReference type="ARBA" id="ARBA00023015"/>
    </source>
</evidence>
<gene>
    <name evidence="14" type="primary">ORF179417</name>
    <name evidence="12" type="synonym">ORF179305</name>
    <name evidence="13" type="synonym">ORF179383</name>
</gene>
<organism evidence="14">
    <name type="scientific">Arion vulgaris</name>
    <dbReference type="NCBI Taxonomy" id="1028688"/>
    <lineage>
        <taxon>Eukaryota</taxon>
        <taxon>Metazoa</taxon>
        <taxon>Spiralia</taxon>
        <taxon>Lophotrochozoa</taxon>
        <taxon>Mollusca</taxon>
        <taxon>Gastropoda</taxon>
        <taxon>Heterobranchia</taxon>
        <taxon>Euthyneura</taxon>
        <taxon>Panpulmonata</taxon>
        <taxon>Eupulmonata</taxon>
        <taxon>Stylommatophora</taxon>
        <taxon>Helicina</taxon>
        <taxon>Arionoidea</taxon>
        <taxon>Arionidae</taxon>
        <taxon>Arion</taxon>
    </lineage>
</organism>
<dbReference type="InterPro" id="IPR027417">
    <property type="entry name" value="P-loop_NTPase"/>
</dbReference>
<dbReference type="GO" id="GO:0016887">
    <property type="term" value="F:ATP hydrolysis activity"/>
    <property type="evidence" value="ECO:0007669"/>
    <property type="project" value="TreeGrafter"/>
</dbReference>
<dbReference type="InterPro" id="IPR050520">
    <property type="entry name" value="INO80/SWR1_helicase"/>
</dbReference>
<keyword evidence="3" id="KW-0547">Nucleotide-binding</keyword>
<dbReference type="FunFam" id="3.40.50.300:FF:000529">
    <property type="entry name" value="helicase SRCAP isoform X1"/>
    <property type="match status" value="1"/>
</dbReference>
<proteinExistence type="inferred from homology"/>
<keyword evidence="5" id="KW-0347">Helicase</keyword>
<dbReference type="Pfam" id="PF00271">
    <property type="entry name" value="Helicase_C"/>
    <property type="match status" value="1"/>
</dbReference>
<feature type="coiled-coil region" evidence="9">
    <location>
        <begin position="598"/>
        <end position="637"/>
    </location>
</feature>
<dbReference type="InterPro" id="IPR001650">
    <property type="entry name" value="Helicase_C-like"/>
</dbReference>
<dbReference type="GO" id="GO:0006338">
    <property type="term" value="P:chromatin remodeling"/>
    <property type="evidence" value="ECO:0007669"/>
    <property type="project" value="TreeGrafter"/>
</dbReference>
<dbReference type="GO" id="GO:0003677">
    <property type="term" value="F:DNA binding"/>
    <property type="evidence" value="ECO:0007669"/>
    <property type="project" value="UniProtKB-KW"/>
</dbReference>
<evidence type="ECO:0000313" key="12">
    <source>
        <dbReference type="EMBL" id="CEK90841.1"/>
    </source>
</evidence>
<feature type="region of interest" description="Disordered" evidence="10">
    <location>
        <begin position="697"/>
        <end position="726"/>
    </location>
</feature>
<evidence type="ECO:0000313" key="13">
    <source>
        <dbReference type="EMBL" id="CEK90848.1"/>
    </source>
</evidence>
<dbReference type="EMBL" id="HACG01043976">
    <property type="protein sequence ID" value="CEK90841.1"/>
    <property type="molecule type" value="Transcribed_RNA"/>
</dbReference>
<evidence type="ECO:0000256" key="3">
    <source>
        <dbReference type="ARBA" id="ARBA00022741"/>
    </source>
</evidence>
<dbReference type="SMART" id="SM00490">
    <property type="entry name" value="HELICc"/>
    <property type="match status" value="1"/>
</dbReference>
<evidence type="ECO:0000256" key="8">
    <source>
        <dbReference type="ARBA" id="ARBA00023163"/>
    </source>
</evidence>
<evidence type="ECO:0000256" key="2">
    <source>
        <dbReference type="ARBA" id="ARBA00009220"/>
    </source>
</evidence>
<comment type="similarity">
    <text evidence="2">Belongs to the SNF2/RAD54 helicase family. SWR1 subfamily.</text>
</comment>
<evidence type="ECO:0000256" key="1">
    <source>
        <dbReference type="ARBA" id="ARBA00004123"/>
    </source>
</evidence>
<keyword evidence="7" id="KW-0805">Transcription regulation</keyword>
<feature type="domain" description="Helicase C-terminal" evidence="11">
    <location>
        <begin position="294"/>
        <end position="444"/>
    </location>
</feature>
<keyword evidence="4" id="KW-0378">Hydrolase</keyword>
<dbReference type="Gene3D" id="3.40.50.300">
    <property type="entry name" value="P-loop containing nucleotide triphosphate hydrolases"/>
    <property type="match status" value="1"/>
</dbReference>
<feature type="region of interest" description="Disordered" evidence="10">
    <location>
        <begin position="473"/>
        <end position="507"/>
    </location>
</feature>
<dbReference type="PANTHER" id="PTHR45685">
    <property type="entry name" value="HELICASE SRCAP-RELATED"/>
    <property type="match status" value="1"/>
</dbReference>
<dbReference type="PANTHER" id="PTHR45685:SF1">
    <property type="entry name" value="HELICASE SRCAP"/>
    <property type="match status" value="1"/>
</dbReference>
<evidence type="ECO:0000256" key="4">
    <source>
        <dbReference type="ARBA" id="ARBA00022801"/>
    </source>
</evidence>
<keyword evidence="6" id="KW-0067">ATP-binding</keyword>
<dbReference type="EMBL" id="HACG01043986">
    <property type="protein sequence ID" value="CEK90851.1"/>
    <property type="molecule type" value="Transcribed_RNA"/>
</dbReference>
<keyword evidence="9" id="KW-0175">Coiled coil</keyword>
<keyword evidence="8" id="KW-0804">Transcription</keyword>
<dbReference type="CDD" id="cd18793">
    <property type="entry name" value="SF2_C_SNF"/>
    <property type="match status" value="1"/>
</dbReference>
<evidence type="ECO:0000313" key="14">
    <source>
        <dbReference type="EMBL" id="CEK90851.1"/>
    </source>
</evidence>
<dbReference type="PROSITE" id="PS51194">
    <property type="entry name" value="HELICASE_CTER"/>
    <property type="match status" value="1"/>
</dbReference>
<comment type="subcellular location">
    <subcellularLocation>
        <location evidence="1">Nucleus</location>
    </subcellularLocation>
</comment>
<dbReference type="GO" id="GO:0005524">
    <property type="term" value="F:ATP binding"/>
    <property type="evidence" value="ECO:0007669"/>
    <property type="project" value="UniProtKB-KW"/>
</dbReference>
<dbReference type="GO" id="GO:0004386">
    <property type="term" value="F:helicase activity"/>
    <property type="evidence" value="ECO:0007669"/>
    <property type="project" value="UniProtKB-KW"/>
</dbReference>
<evidence type="ECO:0000256" key="10">
    <source>
        <dbReference type="SAM" id="MobiDB-lite"/>
    </source>
</evidence>
<dbReference type="GO" id="GO:0042393">
    <property type="term" value="F:histone binding"/>
    <property type="evidence" value="ECO:0007669"/>
    <property type="project" value="TreeGrafter"/>
</dbReference>
<reference evidence="14" key="1">
    <citation type="submission" date="2014-12" db="EMBL/GenBank/DDBJ databases">
        <title>Insight into the proteome of Arion vulgaris.</title>
        <authorList>
            <person name="Aradska J."/>
            <person name="Bulat T."/>
            <person name="Smidak R."/>
            <person name="Sarate P."/>
            <person name="Gangsoo J."/>
            <person name="Sialana F."/>
            <person name="Bilban M."/>
            <person name="Lubec G."/>
        </authorList>
    </citation>
    <scope>NUCLEOTIDE SEQUENCE</scope>
    <source>
        <tissue evidence="14">Skin</tissue>
    </source>
</reference>
<feature type="coiled-coil region" evidence="9">
    <location>
        <begin position="960"/>
        <end position="988"/>
    </location>
</feature>
<evidence type="ECO:0000256" key="6">
    <source>
        <dbReference type="ARBA" id="ARBA00022840"/>
    </source>
</evidence>
<evidence type="ECO:0000259" key="11">
    <source>
        <dbReference type="PROSITE" id="PS51194"/>
    </source>
</evidence>
<dbReference type="GO" id="GO:0000812">
    <property type="term" value="C:Swr1 complex"/>
    <property type="evidence" value="ECO:0007669"/>
    <property type="project" value="TreeGrafter"/>
</dbReference>
<protein>
    <recommendedName>
        <fullName evidence="11">Helicase C-terminal domain-containing protein</fullName>
    </recommendedName>
</protein>